<evidence type="ECO:0000256" key="4">
    <source>
        <dbReference type="ARBA" id="ARBA00023002"/>
    </source>
</evidence>
<keyword evidence="5" id="KW-0443">Lipid metabolism</keyword>
<dbReference type="GO" id="GO:0006643">
    <property type="term" value="P:membrane lipid metabolic process"/>
    <property type="evidence" value="ECO:0007669"/>
    <property type="project" value="TreeGrafter"/>
</dbReference>
<dbReference type="GO" id="GO:0012505">
    <property type="term" value="C:endomembrane system"/>
    <property type="evidence" value="ECO:0007669"/>
    <property type="project" value="UniProtKB-SubCell"/>
</dbReference>
<feature type="transmembrane region" description="Helical" evidence="7">
    <location>
        <begin position="41"/>
        <end position="60"/>
    </location>
</feature>
<keyword evidence="4" id="KW-0560">Oxidoreductase</keyword>
<dbReference type="GO" id="GO:0005506">
    <property type="term" value="F:iron ion binding"/>
    <property type="evidence" value="ECO:0007669"/>
    <property type="project" value="InterPro"/>
</dbReference>
<evidence type="ECO:0000259" key="8">
    <source>
        <dbReference type="Pfam" id="PF04116"/>
    </source>
</evidence>
<dbReference type="PATRIC" id="fig|862908.3.peg.1710"/>
<protein>
    <submittedName>
        <fullName evidence="9">Transmembrane fatty acid synthesis protein</fullName>
    </submittedName>
</protein>
<dbReference type="STRING" id="862908.BMS_1802"/>
<feature type="transmembrane region" description="Helical" evidence="7">
    <location>
        <begin position="128"/>
        <end position="146"/>
    </location>
</feature>
<dbReference type="OrthoDB" id="5289682at2"/>
<gene>
    <name evidence="9" type="ordered locus">BMS_1802</name>
</gene>
<dbReference type="GO" id="GO:0008610">
    <property type="term" value="P:lipid biosynthetic process"/>
    <property type="evidence" value="ECO:0007669"/>
    <property type="project" value="InterPro"/>
</dbReference>
<evidence type="ECO:0000256" key="1">
    <source>
        <dbReference type="ARBA" id="ARBA00004127"/>
    </source>
</evidence>
<organism evidence="9 10">
    <name type="scientific">Halobacteriovorax marinus (strain ATCC BAA-682 / DSM 15412 / SJ)</name>
    <name type="common">Bacteriovorax marinus</name>
    <dbReference type="NCBI Taxonomy" id="862908"/>
    <lineage>
        <taxon>Bacteria</taxon>
        <taxon>Pseudomonadati</taxon>
        <taxon>Bdellovibrionota</taxon>
        <taxon>Bacteriovoracia</taxon>
        <taxon>Bacteriovoracales</taxon>
        <taxon>Halobacteriovoraceae</taxon>
        <taxon>Halobacteriovorax</taxon>
    </lineage>
</organism>
<dbReference type="InterPro" id="IPR006694">
    <property type="entry name" value="Fatty_acid_hydroxylase"/>
</dbReference>
<keyword evidence="2 7" id="KW-0812">Transmembrane</keyword>
<feature type="transmembrane region" description="Helical" evidence="7">
    <location>
        <begin position="6"/>
        <end position="21"/>
    </location>
</feature>
<dbReference type="GO" id="GO:0050479">
    <property type="term" value="F:glyceryl-ether monooxygenase activity"/>
    <property type="evidence" value="ECO:0007669"/>
    <property type="project" value="TreeGrafter"/>
</dbReference>
<dbReference type="HOGENOM" id="CLU_1093323_0_0_7"/>
<dbReference type="InterPro" id="IPR051689">
    <property type="entry name" value="Sterol_desaturase/TMEM195"/>
</dbReference>
<sequence length="253" mass="29954">MDIKWWIELSIFSSLVLFTAYDSERRERLLKKKFDDWFCDLINLTIQGTIVPLIQVYFIVKVLKLTLPNFESTWQIGITGAIFLNLIIVDYVYYLTHKALHKDRWWGLHLLHHSVTDFDIFASARNTIWTTFIFPYVWLNSIFYFFIDNKKAYLVCASITAMLDLWRHSKLAPKIKGPIFNFLSLILITPHEHSWHHSKGVSKKNFGANLCIWDKLHGTYHNNPRFPKEMGYPIKSDLKTKLLNPFKLKRENS</sequence>
<dbReference type="AlphaFoldDB" id="E1X1W6"/>
<dbReference type="eggNOG" id="COG3000">
    <property type="taxonomic scope" value="Bacteria"/>
</dbReference>
<keyword evidence="6 7" id="KW-0472">Membrane</keyword>
<evidence type="ECO:0000256" key="6">
    <source>
        <dbReference type="ARBA" id="ARBA00023136"/>
    </source>
</evidence>
<dbReference type="GO" id="GO:0016020">
    <property type="term" value="C:membrane"/>
    <property type="evidence" value="ECO:0007669"/>
    <property type="project" value="GOC"/>
</dbReference>
<dbReference type="Proteomes" id="UP000008963">
    <property type="component" value="Chromosome"/>
</dbReference>
<dbReference type="PANTHER" id="PTHR21624:SF1">
    <property type="entry name" value="ALKYLGLYCEROL MONOOXYGENASE"/>
    <property type="match status" value="1"/>
</dbReference>
<keyword evidence="10" id="KW-1185">Reference proteome</keyword>
<evidence type="ECO:0000256" key="5">
    <source>
        <dbReference type="ARBA" id="ARBA00023098"/>
    </source>
</evidence>
<reference evidence="10" key="1">
    <citation type="journal article" date="2013" name="ISME J.">
        <title>A small predatory core genome in the divergent marine Bacteriovorax marinus SJ and the terrestrial Bdellovibrio bacteriovorus.</title>
        <authorList>
            <person name="Crossman L.C."/>
            <person name="Chen H."/>
            <person name="Cerdeno-Tarraga A.M."/>
            <person name="Brooks K."/>
            <person name="Quail M.A."/>
            <person name="Pineiro S.A."/>
            <person name="Hobley L."/>
            <person name="Sockett R.E."/>
            <person name="Bentley S.D."/>
            <person name="Parkhill J."/>
            <person name="Williams H.N."/>
            <person name="Stine O.C."/>
        </authorList>
    </citation>
    <scope>NUCLEOTIDE SEQUENCE [LARGE SCALE GENOMIC DNA]</scope>
    <source>
        <strain evidence="10">ATCC BAA-682 / DSM 15412 / SJ</strain>
    </source>
</reference>
<dbReference type="RefSeq" id="WP_014244407.1">
    <property type="nucleotide sequence ID" value="NC_016620.1"/>
</dbReference>
<evidence type="ECO:0000313" key="10">
    <source>
        <dbReference type="Proteomes" id="UP000008963"/>
    </source>
</evidence>
<feature type="domain" description="Fatty acid hydroxylase" evidence="8">
    <location>
        <begin position="83"/>
        <end position="219"/>
    </location>
</feature>
<feature type="transmembrane region" description="Helical" evidence="7">
    <location>
        <begin position="72"/>
        <end position="94"/>
    </location>
</feature>
<dbReference type="KEGG" id="bmx:BMS_1802"/>
<accession>E1X1W6</accession>
<dbReference type="PANTHER" id="PTHR21624">
    <property type="entry name" value="STEROL DESATURASE-RELATED PROTEIN"/>
    <property type="match status" value="1"/>
</dbReference>
<evidence type="ECO:0000256" key="7">
    <source>
        <dbReference type="SAM" id="Phobius"/>
    </source>
</evidence>
<dbReference type="Pfam" id="PF04116">
    <property type="entry name" value="FA_hydroxylase"/>
    <property type="match status" value="1"/>
</dbReference>
<dbReference type="EMBL" id="FQ312005">
    <property type="protein sequence ID" value="CBW26626.1"/>
    <property type="molecule type" value="Genomic_DNA"/>
</dbReference>
<name>E1X1W6_HALMS</name>
<comment type="subcellular location">
    <subcellularLocation>
        <location evidence="1">Endomembrane system</location>
        <topology evidence="1">Multi-pass membrane protein</topology>
    </subcellularLocation>
</comment>
<keyword evidence="3 7" id="KW-1133">Transmembrane helix</keyword>
<evidence type="ECO:0000256" key="3">
    <source>
        <dbReference type="ARBA" id="ARBA00022989"/>
    </source>
</evidence>
<evidence type="ECO:0000313" key="9">
    <source>
        <dbReference type="EMBL" id="CBW26626.1"/>
    </source>
</evidence>
<proteinExistence type="predicted"/>
<evidence type="ECO:0000256" key="2">
    <source>
        <dbReference type="ARBA" id="ARBA00022692"/>
    </source>
</evidence>